<feature type="transmembrane region" description="Helical" evidence="9">
    <location>
        <begin position="89"/>
        <end position="109"/>
    </location>
</feature>
<dbReference type="InterPro" id="IPR007387">
    <property type="entry name" value="TRAP_DctQ"/>
</dbReference>
<protein>
    <submittedName>
        <fullName evidence="11">TRAP transporter small permease</fullName>
    </submittedName>
</protein>
<comment type="subcellular location">
    <subcellularLocation>
        <location evidence="1">Cell inner membrane</location>
        <topology evidence="1">Multi-pass membrane protein</topology>
    </subcellularLocation>
</comment>
<dbReference type="KEGG" id="scia:HUG15_13245"/>
<organism evidence="11 12">
    <name type="scientific">Salicibibacter cibarius</name>
    <dbReference type="NCBI Taxonomy" id="2743000"/>
    <lineage>
        <taxon>Bacteria</taxon>
        <taxon>Bacillati</taxon>
        <taxon>Bacillota</taxon>
        <taxon>Bacilli</taxon>
        <taxon>Bacillales</taxon>
        <taxon>Bacillaceae</taxon>
        <taxon>Salicibibacter</taxon>
    </lineage>
</organism>
<evidence type="ECO:0000256" key="1">
    <source>
        <dbReference type="ARBA" id="ARBA00004429"/>
    </source>
</evidence>
<comment type="similarity">
    <text evidence="8">Belongs to the TRAP transporter small permease family.</text>
</comment>
<gene>
    <name evidence="11" type="ORF">HUG15_13245</name>
</gene>
<evidence type="ECO:0000256" key="7">
    <source>
        <dbReference type="ARBA" id="ARBA00023136"/>
    </source>
</evidence>
<feature type="domain" description="Tripartite ATP-independent periplasmic transporters DctQ component" evidence="10">
    <location>
        <begin position="26"/>
        <end position="156"/>
    </location>
</feature>
<evidence type="ECO:0000256" key="4">
    <source>
        <dbReference type="ARBA" id="ARBA00022519"/>
    </source>
</evidence>
<evidence type="ECO:0000256" key="3">
    <source>
        <dbReference type="ARBA" id="ARBA00022475"/>
    </source>
</evidence>
<evidence type="ECO:0000259" key="10">
    <source>
        <dbReference type="Pfam" id="PF04290"/>
    </source>
</evidence>
<dbReference type="RefSeq" id="WP_200123561.1">
    <property type="nucleotide sequence ID" value="NZ_CP054705.1"/>
</dbReference>
<reference evidence="11 12" key="1">
    <citation type="submission" date="2020-06" db="EMBL/GenBank/DDBJ databases">
        <title>Genomic analysis of Salicibibacter sp. NKC5-3.</title>
        <authorList>
            <person name="Oh Y.J."/>
        </authorList>
    </citation>
    <scope>NUCLEOTIDE SEQUENCE [LARGE SCALE GENOMIC DNA]</scope>
    <source>
        <strain evidence="11 12">NKC5-3</strain>
    </source>
</reference>
<evidence type="ECO:0000256" key="5">
    <source>
        <dbReference type="ARBA" id="ARBA00022692"/>
    </source>
</evidence>
<evidence type="ECO:0000256" key="8">
    <source>
        <dbReference type="ARBA" id="ARBA00038436"/>
    </source>
</evidence>
<evidence type="ECO:0000256" key="2">
    <source>
        <dbReference type="ARBA" id="ARBA00022448"/>
    </source>
</evidence>
<feature type="transmembrane region" description="Helical" evidence="9">
    <location>
        <begin position="46"/>
        <end position="68"/>
    </location>
</feature>
<dbReference type="Pfam" id="PF04290">
    <property type="entry name" value="DctQ"/>
    <property type="match status" value="1"/>
</dbReference>
<dbReference type="Proteomes" id="UP000595823">
    <property type="component" value="Chromosome"/>
</dbReference>
<dbReference type="PANTHER" id="PTHR35011">
    <property type="entry name" value="2,3-DIKETO-L-GULONATE TRAP TRANSPORTER SMALL PERMEASE PROTEIN YIAM"/>
    <property type="match status" value="1"/>
</dbReference>
<evidence type="ECO:0000313" key="11">
    <source>
        <dbReference type="EMBL" id="QQK76432.1"/>
    </source>
</evidence>
<keyword evidence="7 9" id="KW-0472">Membrane</keyword>
<evidence type="ECO:0000313" key="12">
    <source>
        <dbReference type="Proteomes" id="UP000595823"/>
    </source>
</evidence>
<dbReference type="GO" id="GO:0005886">
    <property type="term" value="C:plasma membrane"/>
    <property type="evidence" value="ECO:0007669"/>
    <property type="project" value="UniProtKB-SubCell"/>
</dbReference>
<feature type="transmembrane region" description="Helical" evidence="9">
    <location>
        <begin position="16"/>
        <end position="40"/>
    </location>
</feature>
<dbReference type="AlphaFoldDB" id="A0A7T6Z437"/>
<evidence type="ECO:0000256" key="6">
    <source>
        <dbReference type="ARBA" id="ARBA00022989"/>
    </source>
</evidence>
<feature type="transmembrane region" description="Helical" evidence="9">
    <location>
        <begin position="129"/>
        <end position="151"/>
    </location>
</feature>
<keyword evidence="3" id="KW-1003">Cell membrane</keyword>
<keyword evidence="4" id="KW-0997">Cell inner membrane</keyword>
<evidence type="ECO:0000256" key="9">
    <source>
        <dbReference type="SAM" id="Phobius"/>
    </source>
</evidence>
<sequence>MYTFVKIVRAINNKMLWVIGAIISLMAILLFYDVIARYFFNNQTQWGFDLSVWFTGLSAFLAGGYVLLHKGHVRIDFFYENFSERKKSMVDLVTALFIFLIAFAFIIIGGEMVLHLMELEAVASTGLNIFMWIQWLMVPIGGILLAIQALIDVINDMYTVFTGNKLWEEES</sequence>
<dbReference type="PANTHER" id="PTHR35011:SF4">
    <property type="entry name" value="SLL1102 PROTEIN"/>
    <property type="match status" value="1"/>
</dbReference>
<proteinExistence type="inferred from homology"/>
<name>A0A7T6Z437_9BACI</name>
<dbReference type="InterPro" id="IPR055348">
    <property type="entry name" value="DctQ"/>
</dbReference>
<accession>A0A7T6Z437</accession>
<keyword evidence="6 9" id="KW-1133">Transmembrane helix</keyword>
<keyword evidence="12" id="KW-1185">Reference proteome</keyword>
<dbReference type="EMBL" id="CP054705">
    <property type="protein sequence ID" value="QQK76432.1"/>
    <property type="molecule type" value="Genomic_DNA"/>
</dbReference>
<keyword evidence="2" id="KW-0813">Transport</keyword>
<keyword evidence="5 9" id="KW-0812">Transmembrane</keyword>